<dbReference type="PANTHER" id="PTHR11067">
    <property type="entry name" value="INOSINE TRIPHOSPHATE PYROPHOSPHATASE/HAM1 PROTEIN"/>
    <property type="match status" value="1"/>
</dbReference>
<accession>U1MLJ8</accession>
<comment type="similarity">
    <text evidence="1">Belongs to the HAM1 NTPase family.</text>
</comment>
<dbReference type="AlphaFoldDB" id="U1MLJ8"/>
<dbReference type="GO" id="GO:0047429">
    <property type="term" value="F:nucleoside triphosphate diphosphatase activity"/>
    <property type="evidence" value="ECO:0007669"/>
    <property type="project" value="InterPro"/>
</dbReference>
<proteinExistence type="inferred from homology"/>
<protein>
    <submittedName>
        <fullName evidence="4">Xanthosine triphosphate pyrophosphatase</fullName>
    </submittedName>
</protein>
<dbReference type="Pfam" id="PF01725">
    <property type="entry name" value="Ham1p_like"/>
    <property type="match status" value="2"/>
</dbReference>
<feature type="region of interest" description="Disordered" evidence="3">
    <location>
        <begin position="132"/>
        <end position="153"/>
    </location>
</feature>
<keyword evidence="2" id="KW-0378">Hydrolase</keyword>
<name>U1MLJ8_9EURY</name>
<evidence type="ECO:0000313" key="5">
    <source>
        <dbReference type="Proteomes" id="UP000030649"/>
    </source>
</evidence>
<dbReference type="CDD" id="cd00515">
    <property type="entry name" value="HAM1"/>
    <property type="match status" value="1"/>
</dbReference>
<dbReference type="PANTHER" id="PTHR11067:SF9">
    <property type="entry name" value="INOSINE TRIPHOSPHATE PYROPHOSPHATASE"/>
    <property type="match status" value="1"/>
</dbReference>
<dbReference type="STRING" id="1238424.J07HQW1_00567"/>
<gene>
    <name evidence="4" type="ORF">J07HQW1_00567</name>
</gene>
<reference evidence="4 5" key="1">
    <citation type="journal article" date="2013" name="PLoS ONE">
        <title>Assembly-driven community genomics of a hypersaline microbial ecosystem.</title>
        <authorList>
            <person name="Podell S."/>
            <person name="Ugalde J.A."/>
            <person name="Narasingarao P."/>
            <person name="Banfield J.F."/>
            <person name="Heidelberg K.B."/>
            <person name="Allen E.E."/>
        </authorList>
    </citation>
    <scope>NUCLEOTIDE SEQUENCE [LARGE SCALE GENOMIC DNA]</scope>
    <source>
        <strain evidence="5">J07HQW1</strain>
    </source>
</reference>
<dbReference type="EMBL" id="KE356560">
    <property type="protein sequence ID" value="ERG90544.1"/>
    <property type="molecule type" value="Genomic_DNA"/>
</dbReference>
<evidence type="ECO:0000256" key="3">
    <source>
        <dbReference type="SAM" id="MobiDB-lite"/>
    </source>
</evidence>
<organism evidence="4 5">
    <name type="scientific">Haloquadratum walsbyi J07HQW1</name>
    <dbReference type="NCBI Taxonomy" id="1238424"/>
    <lineage>
        <taxon>Archaea</taxon>
        <taxon>Methanobacteriati</taxon>
        <taxon>Methanobacteriota</taxon>
        <taxon>Stenosarchaea group</taxon>
        <taxon>Halobacteria</taxon>
        <taxon>Halobacteriales</taxon>
        <taxon>Haloferacaceae</taxon>
        <taxon>Haloquadratum</taxon>
    </lineage>
</organism>
<dbReference type="InterPro" id="IPR029001">
    <property type="entry name" value="ITPase-like_fam"/>
</dbReference>
<evidence type="ECO:0000256" key="1">
    <source>
        <dbReference type="ARBA" id="ARBA00008023"/>
    </source>
</evidence>
<dbReference type="Gene3D" id="3.90.950.10">
    <property type="match status" value="1"/>
</dbReference>
<dbReference type="InterPro" id="IPR002637">
    <property type="entry name" value="RdgB/HAM1"/>
</dbReference>
<evidence type="ECO:0000313" key="4">
    <source>
        <dbReference type="EMBL" id="ERG90544.1"/>
    </source>
</evidence>
<dbReference type="HOGENOM" id="CLU_082080_1_1_2"/>
<dbReference type="GO" id="GO:0005737">
    <property type="term" value="C:cytoplasm"/>
    <property type="evidence" value="ECO:0007669"/>
    <property type="project" value="TreeGrafter"/>
</dbReference>
<evidence type="ECO:0000256" key="2">
    <source>
        <dbReference type="ARBA" id="ARBA00022801"/>
    </source>
</evidence>
<sequence>MAAFVSVETLRYVTTNTGKVREAREYLDSDVIKALSYDYAEIQATSLRPIAATGAQEAYRYVGSPVLVDDAGLFIDGFDGFPGPYSAFIEDTLGIETVQRIAESELETPRKATFRCVLAYCDGEAIKSAFSPDEYANTNPNPNPNPNPEQDTSALPVKLFTGEVSGRIVPSRGDGGFGYDPIFEHDGVTFAERDATEKNKISHRGRALTAFAEWFQTR</sequence>
<dbReference type="Proteomes" id="UP000030649">
    <property type="component" value="Unassembled WGS sequence"/>
</dbReference>
<dbReference type="GO" id="GO:0009143">
    <property type="term" value="P:nucleoside triphosphate catabolic process"/>
    <property type="evidence" value="ECO:0007669"/>
    <property type="project" value="InterPro"/>
</dbReference>
<dbReference type="SUPFAM" id="SSF52972">
    <property type="entry name" value="ITPase-like"/>
    <property type="match status" value="1"/>
</dbReference>